<organism evidence="7 8">
    <name type="scientific">Uruburuella testudinis</name>
    <dbReference type="NCBI Taxonomy" id="1282863"/>
    <lineage>
        <taxon>Bacteria</taxon>
        <taxon>Pseudomonadati</taxon>
        <taxon>Pseudomonadota</taxon>
        <taxon>Betaproteobacteria</taxon>
        <taxon>Neisseriales</taxon>
        <taxon>Neisseriaceae</taxon>
        <taxon>Uruburuella</taxon>
    </lineage>
</organism>
<dbReference type="RefSeq" id="WP_244785118.1">
    <property type="nucleotide sequence ID" value="NZ_CP091508.1"/>
</dbReference>
<sequence>MLQTHEINVRALLDSRPVSAYQKWIIALCFLVVVMDGFDVVIMGFVGPALKDAWQLTNEHLAPVLSAALFGLTFGALIAGPLGDKFGRRTVLCANVMLFGLFTLLVARAGSITEIILYRFIAGLAMGGIMPLVATLAREYSPARRAALMVTIVFAGFTVGAAGGGFLAAWMIPHWGWESVFVFGGVLPMLLSVVMYFVLPESVTFLVHKGRRREIIRKIVERCAPGTTTAASMFTIPLPQAVGDAPQSPVKTLFNGYYRVGSVLLWLAYFLHLFLVYLLGSWMPTMIKEAGMQMHQAAIISAMFQLGGPLGSIMLGWFMDRFRASLVLAAAYAGGAVLLVVMSNAGGQYVLLCAAAFLMGAAFNGGGTGMNAFSSNFFPLNARATGNGWMHGIGRTGAIISAFAGAWMLGMGWNFYTIALALTVPALSVAAVFLFNNWWYARRDGRGRQTGNATTAHS</sequence>
<dbReference type="PROSITE" id="PS50850">
    <property type="entry name" value="MFS"/>
    <property type="match status" value="1"/>
</dbReference>
<keyword evidence="2 5" id="KW-0812">Transmembrane</keyword>
<feature type="transmembrane region" description="Helical" evidence="5">
    <location>
        <begin position="326"/>
        <end position="343"/>
    </location>
</feature>
<evidence type="ECO:0000256" key="3">
    <source>
        <dbReference type="ARBA" id="ARBA00022989"/>
    </source>
</evidence>
<feature type="transmembrane region" description="Helical" evidence="5">
    <location>
        <begin position="257"/>
        <end position="279"/>
    </location>
</feature>
<feature type="transmembrane region" description="Helical" evidence="5">
    <location>
        <begin position="146"/>
        <end position="173"/>
    </location>
</feature>
<keyword evidence="3 5" id="KW-1133">Transmembrane helix</keyword>
<name>A0ABY4DT41_9NEIS</name>
<evidence type="ECO:0000256" key="1">
    <source>
        <dbReference type="ARBA" id="ARBA00004141"/>
    </source>
</evidence>
<evidence type="ECO:0000256" key="4">
    <source>
        <dbReference type="ARBA" id="ARBA00023136"/>
    </source>
</evidence>
<feature type="domain" description="Major facilitator superfamily (MFS) profile" evidence="6">
    <location>
        <begin position="25"/>
        <end position="438"/>
    </location>
</feature>
<dbReference type="Proteomes" id="UP000829817">
    <property type="component" value="Chromosome"/>
</dbReference>
<feature type="transmembrane region" description="Helical" evidence="5">
    <location>
        <begin position="415"/>
        <end position="439"/>
    </location>
</feature>
<feature type="transmembrane region" description="Helical" evidence="5">
    <location>
        <begin position="116"/>
        <end position="134"/>
    </location>
</feature>
<dbReference type="Pfam" id="PF07690">
    <property type="entry name" value="MFS_1"/>
    <property type="match status" value="2"/>
</dbReference>
<feature type="transmembrane region" description="Helical" evidence="5">
    <location>
        <begin position="91"/>
        <end position="110"/>
    </location>
</feature>
<dbReference type="CDD" id="cd17365">
    <property type="entry name" value="MFS_PcaK_like"/>
    <property type="match status" value="1"/>
</dbReference>
<evidence type="ECO:0000256" key="2">
    <source>
        <dbReference type="ARBA" id="ARBA00022692"/>
    </source>
</evidence>
<protein>
    <submittedName>
        <fullName evidence="7">MFS transporter</fullName>
    </submittedName>
</protein>
<proteinExistence type="predicted"/>
<feature type="transmembrane region" description="Helical" evidence="5">
    <location>
        <begin position="388"/>
        <end position="409"/>
    </location>
</feature>
<keyword evidence="4 5" id="KW-0472">Membrane</keyword>
<dbReference type="SUPFAM" id="SSF103473">
    <property type="entry name" value="MFS general substrate transporter"/>
    <property type="match status" value="1"/>
</dbReference>
<feature type="transmembrane region" description="Helical" evidence="5">
    <location>
        <begin position="349"/>
        <end position="367"/>
    </location>
</feature>
<evidence type="ECO:0000259" key="6">
    <source>
        <dbReference type="PROSITE" id="PS50850"/>
    </source>
</evidence>
<feature type="transmembrane region" description="Helical" evidence="5">
    <location>
        <begin position="24"/>
        <end position="49"/>
    </location>
</feature>
<dbReference type="PANTHER" id="PTHR23508">
    <property type="entry name" value="CARBOXYLIC ACID TRANSPORTER PROTEIN HOMOLOG"/>
    <property type="match status" value="1"/>
</dbReference>
<feature type="transmembrane region" description="Helical" evidence="5">
    <location>
        <begin position="299"/>
        <end position="319"/>
    </location>
</feature>
<dbReference type="InterPro" id="IPR011701">
    <property type="entry name" value="MFS"/>
</dbReference>
<dbReference type="InterPro" id="IPR036259">
    <property type="entry name" value="MFS_trans_sf"/>
</dbReference>
<feature type="transmembrane region" description="Helical" evidence="5">
    <location>
        <begin position="61"/>
        <end position="79"/>
    </location>
</feature>
<accession>A0ABY4DT41</accession>
<dbReference type="Gene3D" id="1.20.1250.20">
    <property type="entry name" value="MFS general substrate transporter like domains"/>
    <property type="match status" value="1"/>
</dbReference>
<comment type="subcellular location">
    <subcellularLocation>
        <location evidence="1">Membrane</location>
        <topology evidence="1">Multi-pass membrane protein</topology>
    </subcellularLocation>
</comment>
<evidence type="ECO:0000313" key="7">
    <source>
        <dbReference type="EMBL" id="UOO81855.1"/>
    </source>
</evidence>
<gene>
    <name evidence="7" type="ORF">LVJ83_13275</name>
</gene>
<evidence type="ECO:0000313" key="8">
    <source>
        <dbReference type="Proteomes" id="UP000829817"/>
    </source>
</evidence>
<dbReference type="PANTHER" id="PTHR23508:SF10">
    <property type="entry name" value="CARBOXYLIC ACID TRANSPORTER PROTEIN HOMOLOG"/>
    <property type="match status" value="1"/>
</dbReference>
<reference evidence="7 8" key="1">
    <citation type="journal article" date="2022" name="Res Sq">
        <title>Evolution of multicellular longitudinally dividing oral cavity symbionts (Neisseriaceae).</title>
        <authorList>
            <person name="Nyongesa S."/>
            <person name="Weber P."/>
            <person name="Bernet E."/>
            <person name="Pullido F."/>
            <person name="Nieckarz M."/>
            <person name="Delaby M."/>
            <person name="Nieves C."/>
            <person name="Viehboeck T."/>
            <person name="Krause N."/>
            <person name="Rivera-Millot A."/>
            <person name="Nakamura A."/>
            <person name="Vischer N."/>
            <person name="VanNieuwenhze M."/>
            <person name="Brun Y."/>
            <person name="Cava F."/>
            <person name="Bulgheresi S."/>
            <person name="Veyrier F."/>
        </authorList>
    </citation>
    <scope>NUCLEOTIDE SEQUENCE [LARGE SCALE GENOMIC DNA]</scope>
    <source>
        <strain evidence="7 8">CCUG 63373m</strain>
    </source>
</reference>
<dbReference type="EMBL" id="CP091508">
    <property type="protein sequence ID" value="UOO81855.1"/>
    <property type="molecule type" value="Genomic_DNA"/>
</dbReference>
<feature type="transmembrane region" description="Helical" evidence="5">
    <location>
        <begin position="179"/>
        <end position="199"/>
    </location>
</feature>
<dbReference type="InterPro" id="IPR020846">
    <property type="entry name" value="MFS_dom"/>
</dbReference>
<evidence type="ECO:0000256" key="5">
    <source>
        <dbReference type="SAM" id="Phobius"/>
    </source>
</evidence>
<keyword evidence="8" id="KW-1185">Reference proteome</keyword>